<dbReference type="AlphaFoldDB" id="A0A1V9DIH5"/>
<gene>
    <name evidence="3" type="ORF">B2J69_11225</name>
</gene>
<comment type="caution">
    <text evidence="3">The sequence shown here is derived from an EMBL/GenBank/DDBJ whole genome shotgun (WGS) entry which is preliminary data.</text>
</comment>
<evidence type="ECO:0000256" key="1">
    <source>
        <dbReference type="SAM" id="Coils"/>
    </source>
</evidence>
<keyword evidence="1" id="KW-0175">Coiled coil</keyword>
<organism evidence="3 4">
    <name type="scientific">Pantoea latae</name>
    <dbReference type="NCBI Taxonomy" id="1964541"/>
    <lineage>
        <taxon>Bacteria</taxon>
        <taxon>Pseudomonadati</taxon>
        <taxon>Pseudomonadota</taxon>
        <taxon>Gammaproteobacteria</taxon>
        <taxon>Enterobacterales</taxon>
        <taxon>Erwiniaceae</taxon>
        <taxon>Pantoea</taxon>
    </lineage>
</organism>
<feature type="coiled-coil region" evidence="1">
    <location>
        <begin position="36"/>
        <end position="63"/>
    </location>
</feature>
<protein>
    <submittedName>
        <fullName evidence="3">Uncharacterized protein</fullName>
    </submittedName>
</protein>
<accession>A0A1V9DIH5</accession>
<reference evidence="3 4" key="1">
    <citation type="submission" date="2017-02" db="EMBL/GenBank/DDBJ databases">
        <title>Whole genome shotgun sequence of Pantoea agglomerans strain AS1 isolated from a cycad, Zamia floridana in Central Florida, USA.</title>
        <authorList>
            <person name="Lata P."/>
            <person name="Govindarajan S."/>
            <person name="Qi F."/>
            <person name="Li J.-L."/>
            <person name="Maurya S.K."/>
            <person name="Sahoo M.K."/>
        </authorList>
    </citation>
    <scope>NUCLEOTIDE SEQUENCE [LARGE SCALE GENOMIC DNA]</scope>
    <source>
        <strain evidence="3 4">AS1</strain>
    </source>
</reference>
<evidence type="ECO:0000313" key="4">
    <source>
        <dbReference type="Proteomes" id="UP000192769"/>
    </source>
</evidence>
<keyword evidence="4" id="KW-1185">Reference proteome</keyword>
<evidence type="ECO:0000313" key="3">
    <source>
        <dbReference type="EMBL" id="OQP33623.1"/>
    </source>
</evidence>
<evidence type="ECO:0000256" key="2">
    <source>
        <dbReference type="SAM" id="MobiDB-lite"/>
    </source>
</evidence>
<proteinExistence type="predicted"/>
<name>A0A1V9DIH5_9GAMM</name>
<dbReference type="EMBL" id="MWUE01000016">
    <property type="protein sequence ID" value="OQP33623.1"/>
    <property type="molecule type" value="Genomic_DNA"/>
</dbReference>
<dbReference type="Proteomes" id="UP000192769">
    <property type="component" value="Unassembled WGS sequence"/>
</dbReference>
<sequence length="136" mass="15382">MTTASDLAQQAIDTINALKTLAENGASVPDDIQAQLDSYAVQVKDLEARLETQQDVSEVYRNEILSNSEFLGFAVEIINKIQALLDSGVINTMPVEEQRQLQETLMYITERQKNDDDYRKAGDPKPRSFEEYRNPV</sequence>
<feature type="region of interest" description="Disordered" evidence="2">
    <location>
        <begin position="112"/>
        <end position="136"/>
    </location>
</feature>